<evidence type="ECO:0000313" key="2">
    <source>
        <dbReference type="Proteomes" id="UP000289946"/>
    </source>
</evidence>
<reference evidence="1 2" key="1">
    <citation type="submission" date="2018-10" db="EMBL/GenBank/DDBJ databases">
        <title>Bradyrhizobium sp. nov., isolated from effective nodules of peanut in China.</title>
        <authorList>
            <person name="Li Y."/>
        </authorList>
    </citation>
    <scope>NUCLEOTIDE SEQUENCE [LARGE SCALE GENOMIC DNA]</scope>
    <source>
        <strain evidence="1 2">CCBAU 51781</strain>
    </source>
</reference>
<gene>
    <name evidence="1" type="ORF">EAS62_26540</name>
</gene>
<protein>
    <recommendedName>
        <fullName evidence="3">TIGR02391 family protein</fullName>
    </recommendedName>
</protein>
<organism evidence="1 2">
    <name type="scientific">Bradyrhizobium zhanjiangense</name>
    <dbReference type="NCBI Taxonomy" id="1325107"/>
    <lineage>
        <taxon>Bacteria</taxon>
        <taxon>Pseudomonadati</taxon>
        <taxon>Pseudomonadota</taxon>
        <taxon>Alphaproteobacteria</taxon>
        <taxon>Hyphomicrobiales</taxon>
        <taxon>Nitrobacteraceae</taxon>
        <taxon>Bradyrhizobium</taxon>
    </lineage>
</organism>
<sequence>MFRRWMVKPHFAGKEPLLRSAINSFTSGDAVPVLKIILTEIEGILNEAYRKVHGQSAKIKILLAFAGASAEAKAGRPDTLLFPTAFADYLQAYTFANFDPSAASGMAGSRHAVGHGHATAESYTLVRALQALLTLDQLAFYT</sequence>
<evidence type="ECO:0008006" key="3">
    <source>
        <dbReference type="Google" id="ProtNLM"/>
    </source>
</evidence>
<dbReference type="EMBL" id="RDRA01000016">
    <property type="protein sequence ID" value="RXG90769.1"/>
    <property type="molecule type" value="Genomic_DNA"/>
</dbReference>
<evidence type="ECO:0000313" key="1">
    <source>
        <dbReference type="EMBL" id="RXG90769.1"/>
    </source>
</evidence>
<dbReference type="Proteomes" id="UP000289946">
    <property type="component" value="Unassembled WGS sequence"/>
</dbReference>
<name>A0ABY0DER3_9BRAD</name>
<comment type="caution">
    <text evidence="1">The sequence shown here is derived from an EMBL/GenBank/DDBJ whole genome shotgun (WGS) entry which is preliminary data.</text>
</comment>
<proteinExistence type="predicted"/>
<keyword evidence="2" id="KW-1185">Reference proteome</keyword>
<accession>A0ABY0DER3</accession>